<dbReference type="InterPro" id="IPR001452">
    <property type="entry name" value="SH3_domain"/>
</dbReference>
<dbReference type="InterPro" id="IPR001849">
    <property type="entry name" value="PH_domain"/>
</dbReference>
<feature type="compositionally biased region" description="Polar residues" evidence="5">
    <location>
        <begin position="393"/>
        <end position="403"/>
    </location>
</feature>
<dbReference type="CDD" id="cd00160">
    <property type="entry name" value="RhoGEF"/>
    <property type="match status" value="1"/>
</dbReference>
<evidence type="ECO:0000256" key="2">
    <source>
        <dbReference type="ARBA" id="ARBA00022443"/>
    </source>
</evidence>
<keyword evidence="10" id="KW-1185">Reference proteome</keyword>
<dbReference type="Gene3D" id="2.30.30.40">
    <property type="entry name" value="SH3 Domains"/>
    <property type="match status" value="2"/>
</dbReference>
<dbReference type="SUPFAM" id="SSF50044">
    <property type="entry name" value="SH3-domain"/>
    <property type="match status" value="2"/>
</dbReference>
<feature type="domain" description="DH" evidence="8">
    <location>
        <begin position="904"/>
        <end position="1086"/>
    </location>
</feature>
<dbReference type="Pfam" id="PF16652">
    <property type="entry name" value="PH_13"/>
    <property type="match status" value="1"/>
</dbReference>
<dbReference type="Pfam" id="PF00621">
    <property type="entry name" value="RhoGEF"/>
    <property type="match status" value="1"/>
</dbReference>
<dbReference type="GO" id="GO:0035025">
    <property type="term" value="P:positive regulation of Rho protein signal transduction"/>
    <property type="evidence" value="ECO:0007669"/>
    <property type="project" value="TreeGrafter"/>
</dbReference>
<name>A0A168SRZ6_ABSGL</name>
<dbReference type="SMART" id="SM00325">
    <property type="entry name" value="RhoGEF"/>
    <property type="match status" value="1"/>
</dbReference>
<dbReference type="EMBL" id="LT554937">
    <property type="protein sequence ID" value="SAM08844.1"/>
    <property type="molecule type" value="Genomic_DNA"/>
</dbReference>
<sequence>MSFERNGTSSSYGYYEATHENHPPQQTRIQSLEKAIREQRILLAATSDDYPSQKYSIDTLKDRIIEVCRQLQEQQTRSTSSTATAATGRHGYDAKQWWSRYQTNIRQLEDLGQQKKSLVKEMDYLVNVNIKDLKARLADETNRWAQLETDYNRTRASSSSSTTATTNNSNSLDASPLSESDRLKAKAQAMVAARLQRSRSHSQLHDDLERVDRYQQAVREQMERIDSELSLCQQDMDRILHDTMATVDLDRDTAEHELRQRQIFEKGLFASDELSSFIDSLRSFDNKPTVSPSFGSSTNSKSYFSSAPTASRRASYRRSLLTPLSPPSLDNDTPPPIPTTRRPDSPRSSADIKAEAHRRIEQRRQLFLARQQNSTSSTSNTPTARSATLAASAVQSTTNNNGLSAIDEEEKAAQERLRQAEAEARQRLLMMQEKRDQARQEAAAAEEKRRLAAVEAAKKAEAEMAEEKKRRDQEARERLEQEQRLAAQMAERQRQLDEEARLEQERRDAEQQAKEKLEDETRQRRARMAAQQAAKEKRRLREEQESREREAQLARAAEEKERRQAWERMDADNQQPAATGDGRVESSETIDGHHEQIAPSVVVQQEDDSALLTPAASIPRVSSPLPNHSEATAGTSGYGVDMDDEVDFSSTFRAKALYAYQGIREDDLSFAEDELIKAHPSKDKNSDWWYGTSLSTHAVGFFPRTYIEIIEKAFHVQTLYEFEKTRVDDLGFGENEILLVQPFQDENGDWWYGTNEETGESGYFPKSFVEVLETNPPAAPPIELNAGNMSTSSSSHSWQRTPSSNTLAVPDDQASTRGLSAPSTPVMKKSSLDVEKQDVSRRRRATSNASMTSNSMMQASGLQISHPQQQQQQQQQATDAPMVTTWASTMDDIELQSIPSEERSRQEAIFELITTERSYLRDLQMIVNIFYTDSSKYLQPNEQDVVFSNIDDLLLCNTAFYSDLETRQRECANVVDCIGDIFLQHSESLKCYSTFCRNQSFASRLLQKKREEDQWFEVFLKTAQTRPECRSLDLSHFLLQPVQRITRYPLLLRQILKSTPKRHPDYGLVKSALSKASKVLDDVNEETRRFENHKKMGELGRILDMEGFGRLDIRGREFVMEGVLYKTKSGRKLQGYLFNDLFLLVEPLKSLNPKGYLYSLYREPMNIERLVIRDNQMAASKSTFGGSTLDETHFQIVYGSVVISVKATSQSQKRQWINQIQHYSAIRTTMN</sequence>
<feature type="compositionally biased region" description="Basic and acidic residues" evidence="5">
    <location>
        <begin position="341"/>
        <end position="364"/>
    </location>
</feature>
<feature type="compositionally biased region" description="Low complexity" evidence="5">
    <location>
        <begin position="154"/>
        <end position="171"/>
    </location>
</feature>
<feature type="compositionally biased region" description="Low complexity" evidence="5">
    <location>
        <begin position="370"/>
        <end position="388"/>
    </location>
</feature>
<dbReference type="GO" id="GO:0035556">
    <property type="term" value="P:intracellular signal transduction"/>
    <property type="evidence" value="ECO:0007669"/>
    <property type="project" value="InterPro"/>
</dbReference>
<evidence type="ECO:0000313" key="10">
    <source>
        <dbReference type="Proteomes" id="UP000078561"/>
    </source>
</evidence>
<dbReference type="SUPFAM" id="SSF48065">
    <property type="entry name" value="DBL homology domain (DH-domain)"/>
    <property type="match status" value="1"/>
</dbReference>
<dbReference type="InterPro" id="IPR035899">
    <property type="entry name" value="DBL_dom_sf"/>
</dbReference>
<feature type="region of interest" description="Disordered" evidence="5">
    <location>
        <begin position="1"/>
        <end position="25"/>
    </location>
</feature>
<dbReference type="PANTHER" id="PTHR46006:SF6">
    <property type="entry name" value="INTERSECTIN-2 ISOFORM X1"/>
    <property type="match status" value="1"/>
</dbReference>
<evidence type="ECO:0008006" key="11">
    <source>
        <dbReference type="Google" id="ProtNLM"/>
    </source>
</evidence>
<evidence type="ECO:0000259" key="7">
    <source>
        <dbReference type="PROSITE" id="PS50003"/>
    </source>
</evidence>
<dbReference type="Proteomes" id="UP000078561">
    <property type="component" value="Unassembled WGS sequence"/>
</dbReference>
<feature type="compositionally biased region" description="Basic and acidic residues" evidence="5">
    <location>
        <begin position="462"/>
        <end position="483"/>
    </location>
</feature>
<feature type="region of interest" description="Disordered" evidence="5">
    <location>
        <begin position="152"/>
        <end position="181"/>
    </location>
</feature>
<dbReference type="PROSITE" id="PS00741">
    <property type="entry name" value="DH_1"/>
    <property type="match status" value="1"/>
</dbReference>
<evidence type="ECO:0000313" key="9">
    <source>
        <dbReference type="EMBL" id="SAM08844.1"/>
    </source>
</evidence>
<feature type="domain" description="PH" evidence="7">
    <location>
        <begin position="1117"/>
        <end position="1225"/>
    </location>
</feature>
<reference evidence="9" key="1">
    <citation type="submission" date="2016-04" db="EMBL/GenBank/DDBJ databases">
        <authorList>
            <person name="Evans L.H."/>
            <person name="Alamgir A."/>
            <person name="Owens N."/>
            <person name="Weber N.D."/>
            <person name="Virtaneva K."/>
            <person name="Barbian K."/>
            <person name="Babar A."/>
            <person name="Rosenke K."/>
        </authorList>
    </citation>
    <scope>NUCLEOTIDE SEQUENCE [LARGE SCALE GENOMIC DNA]</scope>
    <source>
        <strain evidence="9">CBS 101.48</strain>
    </source>
</reference>
<organism evidence="9">
    <name type="scientific">Absidia glauca</name>
    <name type="common">Pin mould</name>
    <dbReference type="NCBI Taxonomy" id="4829"/>
    <lineage>
        <taxon>Eukaryota</taxon>
        <taxon>Fungi</taxon>
        <taxon>Fungi incertae sedis</taxon>
        <taxon>Mucoromycota</taxon>
        <taxon>Mucoromycotina</taxon>
        <taxon>Mucoromycetes</taxon>
        <taxon>Mucorales</taxon>
        <taxon>Cunninghamellaceae</taxon>
        <taxon>Absidia</taxon>
    </lineage>
</organism>
<keyword evidence="3" id="KW-0963">Cytoplasm</keyword>
<dbReference type="InterPro" id="IPR011993">
    <property type="entry name" value="PH-like_dom_sf"/>
</dbReference>
<dbReference type="PROSITE" id="PS50002">
    <property type="entry name" value="SH3"/>
    <property type="match status" value="1"/>
</dbReference>
<feature type="region of interest" description="Disordered" evidence="5">
    <location>
        <begin position="288"/>
        <end position="404"/>
    </location>
</feature>
<dbReference type="Gene3D" id="1.20.900.10">
    <property type="entry name" value="Dbl homology (DH) domain"/>
    <property type="match status" value="1"/>
</dbReference>
<dbReference type="Pfam" id="PF00018">
    <property type="entry name" value="SH3_1"/>
    <property type="match status" value="2"/>
</dbReference>
<dbReference type="InterPro" id="IPR000219">
    <property type="entry name" value="DH_dom"/>
</dbReference>
<evidence type="ECO:0000259" key="8">
    <source>
        <dbReference type="PROSITE" id="PS50010"/>
    </source>
</evidence>
<feature type="compositionally biased region" description="Polar residues" evidence="5">
    <location>
        <begin position="288"/>
        <end position="304"/>
    </location>
</feature>
<dbReference type="PROSITE" id="PS50010">
    <property type="entry name" value="DH_2"/>
    <property type="match status" value="1"/>
</dbReference>
<dbReference type="CDD" id="cd00174">
    <property type="entry name" value="SH3"/>
    <property type="match status" value="2"/>
</dbReference>
<proteinExistence type="predicted"/>
<evidence type="ECO:0000259" key="6">
    <source>
        <dbReference type="PROSITE" id="PS50002"/>
    </source>
</evidence>
<feature type="region of interest" description="Disordered" evidence="5">
    <location>
        <begin position="776"/>
        <end position="878"/>
    </location>
</feature>
<dbReference type="SMART" id="SM00233">
    <property type="entry name" value="PH"/>
    <property type="match status" value="1"/>
</dbReference>
<feature type="domain" description="SH3" evidence="6">
    <location>
        <begin position="711"/>
        <end position="774"/>
    </location>
</feature>
<dbReference type="GO" id="GO:0005085">
    <property type="term" value="F:guanyl-nucleotide exchange factor activity"/>
    <property type="evidence" value="ECO:0007669"/>
    <property type="project" value="InterPro"/>
</dbReference>
<dbReference type="STRING" id="4829.A0A168SRZ6"/>
<feature type="compositionally biased region" description="Basic and acidic residues" evidence="5">
    <location>
        <begin position="491"/>
        <end position="523"/>
    </location>
</feature>
<dbReference type="PANTHER" id="PTHR46006">
    <property type="entry name" value="RHO GUANINE NUCLEOTIDE EXCHANGE FACTOR AT 64C, ISOFORM A"/>
    <property type="match status" value="1"/>
</dbReference>
<dbReference type="InterPro" id="IPR036028">
    <property type="entry name" value="SH3-like_dom_sf"/>
</dbReference>
<feature type="compositionally biased region" description="Low complexity" evidence="5">
    <location>
        <begin position="305"/>
        <end position="332"/>
    </location>
</feature>
<comment type="subcellular location">
    <subcellularLocation>
        <location evidence="1">Cytoplasm</location>
    </subcellularLocation>
</comment>
<evidence type="ECO:0000256" key="4">
    <source>
        <dbReference type="PROSITE-ProRule" id="PRU00192"/>
    </source>
</evidence>
<dbReference type="Gene3D" id="2.30.29.30">
    <property type="entry name" value="Pleckstrin-homology domain (PH domain)/Phosphotyrosine-binding domain (PTB)"/>
    <property type="match status" value="1"/>
</dbReference>
<evidence type="ECO:0000256" key="1">
    <source>
        <dbReference type="ARBA" id="ARBA00004496"/>
    </source>
</evidence>
<feature type="compositionally biased region" description="Polar residues" evidence="5">
    <location>
        <begin position="813"/>
        <end position="823"/>
    </location>
</feature>
<feature type="region of interest" description="Disordered" evidence="5">
    <location>
        <begin position="617"/>
        <end position="638"/>
    </location>
</feature>
<feature type="compositionally biased region" description="Polar residues" evidence="5">
    <location>
        <begin position="624"/>
        <end position="635"/>
    </location>
</feature>
<feature type="compositionally biased region" description="Basic and acidic residues" evidence="5">
    <location>
        <begin position="539"/>
        <end position="571"/>
    </location>
</feature>
<protein>
    <recommendedName>
        <fullName evidence="11">Intersectin-1</fullName>
    </recommendedName>
</protein>
<keyword evidence="2 4" id="KW-0728">SH3 domain</keyword>
<feature type="compositionally biased region" description="Polar residues" evidence="5">
    <location>
        <begin position="1"/>
        <end position="12"/>
    </location>
</feature>
<gene>
    <name evidence="9" type="primary">ABSGL_14510.1 scaffold 14663</name>
</gene>
<dbReference type="GO" id="GO:0005737">
    <property type="term" value="C:cytoplasm"/>
    <property type="evidence" value="ECO:0007669"/>
    <property type="project" value="UniProtKB-SubCell"/>
</dbReference>
<accession>A0A168SRZ6</accession>
<feature type="region of interest" description="Disordered" evidence="5">
    <location>
        <begin position="462"/>
        <end position="590"/>
    </location>
</feature>
<dbReference type="SMART" id="SM00326">
    <property type="entry name" value="SH3"/>
    <property type="match status" value="2"/>
</dbReference>
<dbReference type="PROSITE" id="PS50003">
    <property type="entry name" value="PH_DOMAIN"/>
    <property type="match status" value="1"/>
</dbReference>
<dbReference type="InterPro" id="IPR051480">
    <property type="entry name" value="Endocytic_GEF_Adapter"/>
</dbReference>
<dbReference type="AlphaFoldDB" id="A0A168SRZ6"/>
<evidence type="ECO:0000256" key="3">
    <source>
        <dbReference type="ARBA" id="ARBA00022490"/>
    </source>
</evidence>
<dbReference type="OMA" id="YFIPMEV"/>
<feature type="compositionally biased region" description="Low complexity" evidence="5">
    <location>
        <begin position="790"/>
        <end position="804"/>
    </location>
</feature>
<dbReference type="InParanoid" id="A0A168SRZ6"/>
<dbReference type="SUPFAM" id="SSF50729">
    <property type="entry name" value="PH domain-like"/>
    <property type="match status" value="1"/>
</dbReference>
<evidence type="ECO:0000256" key="5">
    <source>
        <dbReference type="SAM" id="MobiDB-lite"/>
    </source>
</evidence>
<feature type="compositionally biased region" description="Low complexity" evidence="5">
    <location>
        <begin position="846"/>
        <end position="860"/>
    </location>
</feature>
<dbReference type="OrthoDB" id="1716625at2759"/>
<feature type="compositionally biased region" description="Basic and acidic residues" evidence="5">
    <location>
        <begin position="830"/>
        <end position="840"/>
    </location>
</feature>
<dbReference type="InterPro" id="IPR001331">
    <property type="entry name" value="GDS_CDC24_CS"/>
</dbReference>